<reference evidence="1 2" key="1">
    <citation type="submission" date="2013-02" db="EMBL/GenBank/DDBJ databases">
        <title>The Genome Sequence of Acinetobacter bereziniae CIP 70.12.</title>
        <authorList>
            <consortium name="The Broad Institute Genome Sequencing Platform"/>
            <consortium name="The Broad Institute Genome Sequencing Center for Infectious Disease"/>
            <person name="Cerqueira G."/>
            <person name="Feldgarden M."/>
            <person name="Courvalin P."/>
            <person name="Perichon B."/>
            <person name="Grillot-Courvalin C."/>
            <person name="Clermont D."/>
            <person name="Rocha E."/>
            <person name="Yoon E.-J."/>
            <person name="Nemec A."/>
            <person name="Walker B."/>
            <person name="Young S.K."/>
            <person name="Zeng Q."/>
            <person name="Gargeya S."/>
            <person name="Fitzgerald M."/>
            <person name="Haas B."/>
            <person name="Abouelleil A."/>
            <person name="Alvarado L."/>
            <person name="Arachchi H.M."/>
            <person name="Berlin A.M."/>
            <person name="Chapman S.B."/>
            <person name="Dewar J."/>
            <person name="Goldberg J."/>
            <person name="Griggs A."/>
            <person name="Gujja S."/>
            <person name="Hansen M."/>
            <person name="Howarth C."/>
            <person name="Imamovic A."/>
            <person name="Larimer J."/>
            <person name="McCowan C."/>
            <person name="Murphy C."/>
            <person name="Neiman D."/>
            <person name="Pearson M."/>
            <person name="Priest M."/>
            <person name="Roberts A."/>
            <person name="Saif S."/>
            <person name="Shea T."/>
            <person name="Sisk P."/>
            <person name="Sykes S."/>
            <person name="Wortman J."/>
            <person name="Nusbaum C."/>
            <person name="Birren B."/>
        </authorList>
    </citation>
    <scope>NUCLEOTIDE SEQUENCE [LARGE SCALE GENOMIC DNA]</scope>
    <source>
        <strain evidence="1 2">CIP 70.12</strain>
    </source>
</reference>
<dbReference type="EMBL" id="APQG01000037">
    <property type="protein sequence ID" value="ENV92025.1"/>
    <property type="molecule type" value="Genomic_DNA"/>
</dbReference>
<dbReference type="GeneID" id="69463673"/>
<dbReference type="AlphaFoldDB" id="N9EGY6"/>
<dbReference type="PATRIC" id="fig|1217650.3.peg.3107"/>
<dbReference type="RefSeq" id="WP_005033246.1">
    <property type="nucleotide sequence ID" value="NZ_KB849756.1"/>
</dbReference>
<organism evidence="1 2">
    <name type="scientific">Acinetobacter bereziniae LMG 1003 = CIP 70.12</name>
    <dbReference type="NCBI Taxonomy" id="981324"/>
    <lineage>
        <taxon>Bacteria</taxon>
        <taxon>Pseudomonadati</taxon>
        <taxon>Pseudomonadota</taxon>
        <taxon>Gammaproteobacteria</taxon>
        <taxon>Moraxellales</taxon>
        <taxon>Moraxellaceae</taxon>
        <taxon>Acinetobacter</taxon>
    </lineage>
</organism>
<keyword evidence="2" id="KW-1185">Reference proteome</keyword>
<comment type="caution">
    <text evidence="1">The sequence shown here is derived from an EMBL/GenBank/DDBJ whole genome shotgun (WGS) entry which is preliminary data.</text>
</comment>
<protein>
    <submittedName>
        <fullName evidence="1">Uncharacterized protein</fullName>
    </submittedName>
</protein>
<proteinExistence type="predicted"/>
<name>N9EGY6_ACIBZ</name>
<dbReference type="OrthoDB" id="3293695at2"/>
<accession>N9EGY6</accession>
<evidence type="ECO:0000313" key="2">
    <source>
        <dbReference type="Proteomes" id="UP000013251"/>
    </source>
</evidence>
<sequence length="148" mass="17445">MQITGYDYVIISNVSPNIAVIEFNHRIKSMWNNVQTHYMEELNDENCFITYIKNNEMEVFFDEHAYSITREGDGPFSLISNSYENISMDVNTRKISLDTDDLEFDNDEYNSYKILLKNSFQYTLVLPESLENDFCRSIFEVLESILTK</sequence>
<evidence type="ECO:0000313" key="1">
    <source>
        <dbReference type="EMBL" id="ENV92025.1"/>
    </source>
</evidence>
<dbReference type="Proteomes" id="UP000013251">
    <property type="component" value="Unassembled WGS sequence"/>
</dbReference>
<dbReference type="HOGENOM" id="CLU_1754850_0_0_6"/>
<gene>
    <name evidence="1" type="ORF">F938_03157</name>
</gene>